<keyword evidence="3" id="KW-1185">Reference proteome</keyword>
<evidence type="ECO:0000313" key="2">
    <source>
        <dbReference type="EMBL" id="MEQ2197243.1"/>
    </source>
</evidence>
<reference evidence="2 3" key="1">
    <citation type="submission" date="2021-06" db="EMBL/GenBank/DDBJ databases">
        <authorList>
            <person name="Palmer J.M."/>
        </authorList>
    </citation>
    <scope>NUCLEOTIDE SEQUENCE [LARGE SCALE GENOMIC DNA]</scope>
    <source>
        <strain evidence="2 3">XC_2019</strain>
        <tissue evidence="2">Muscle</tissue>
    </source>
</reference>
<sequence>MQSWMSATQEFFCRESMVSRMYSPPFSTCESSPTNQSHIRSIHWIMSQFRLFFGNLFSSLKSSVSCCVFPFKHFNQLSWSKACADRTFRTNVLSLSGISSGMVVLTSTIAERGMLTFAHPFLRASHLSSTPSSPKQPIPHSHQLRSKDSGRFTHTQLHSPLAYIRPRTTKWKSHAGQ</sequence>
<proteinExistence type="predicted"/>
<evidence type="ECO:0000256" key="1">
    <source>
        <dbReference type="SAM" id="MobiDB-lite"/>
    </source>
</evidence>
<evidence type="ECO:0000313" key="3">
    <source>
        <dbReference type="Proteomes" id="UP001434883"/>
    </source>
</evidence>
<accession>A0ABV0QNX9</accession>
<protein>
    <submittedName>
        <fullName evidence="2">Uncharacterized protein</fullName>
    </submittedName>
</protein>
<dbReference type="Proteomes" id="UP001434883">
    <property type="component" value="Unassembled WGS sequence"/>
</dbReference>
<comment type="caution">
    <text evidence="2">The sequence shown here is derived from an EMBL/GenBank/DDBJ whole genome shotgun (WGS) entry which is preliminary data.</text>
</comment>
<gene>
    <name evidence="2" type="ORF">XENOCAPTIV_026234</name>
</gene>
<name>A0ABV0QNX9_9TELE</name>
<feature type="region of interest" description="Disordered" evidence="1">
    <location>
        <begin position="127"/>
        <end position="149"/>
    </location>
</feature>
<organism evidence="2 3">
    <name type="scientific">Xenoophorus captivus</name>
    <dbReference type="NCBI Taxonomy" id="1517983"/>
    <lineage>
        <taxon>Eukaryota</taxon>
        <taxon>Metazoa</taxon>
        <taxon>Chordata</taxon>
        <taxon>Craniata</taxon>
        <taxon>Vertebrata</taxon>
        <taxon>Euteleostomi</taxon>
        <taxon>Actinopterygii</taxon>
        <taxon>Neopterygii</taxon>
        <taxon>Teleostei</taxon>
        <taxon>Neoteleostei</taxon>
        <taxon>Acanthomorphata</taxon>
        <taxon>Ovalentaria</taxon>
        <taxon>Atherinomorphae</taxon>
        <taxon>Cyprinodontiformes</taxon>
        <taxon>Goodeidae</taxon>
        <taxon>Xenoophorus</taxon>
    </lineage>
</organism>
<dbReference type="EMBL" id="JAHRIN010017453">
    <property type="protein sequence ID" value="MEQ2197243.1"/>
    <property type="molecule type" value="Genomic_DNA"/>
</dbReference>